<organism evidence="3 4">
    <name type="scientific">Streptomyces ramulosus</name>
    <dbReference type="NCBI Taxonomy" id="47762"/>
    <lineage>
        <taxon>Bacteria</taxon>
        <taxon>Bacillati</taxon>
        <taxon>Actinomycetota</taxon>
        <taxon>Actinomycetes</taxon>
        <taxon>Kitasatosporales</taxon>
        <taxon>Streptomycetaceae</taxon>
        <taxon>Streptomyces</taxon>
    </lineage>
</organism>
<feature type="region of interest" description="Disordered" evidence="1">
    <location>
        <begin position="1"/>
        <end position="34"/>
    </location>
</feature>
<evidence type="ECO:0000313" key="3">
    <source>
        <dbReference type="EMBL" id="MFC5897268.1"/>
    </source>
</evidence>
<protein>
    <submittedName>
        <fullName evidence="3">DUF4157 domain-containing protein</fullName>
    </submittedName>
</protein>
<proteinExistence type="predicted"/>
<feature type="compositionally biased region" description="Low complexity" evidence="1">
    <location>
        <begin position="203"/>
        <end position="221"/>
    </location>
</feature>
<name>A0ABW1FUN2_9ACTN</name>
<evidence type="ECO:0000259" key="2">
    <source>
        <dbReference type="Pfam" id="PF13699"/>
    </source>
</evidence>
<reference evidence="4" key="1">
    <citation type="journal article" date="2019" name="Int. J. Syst. Evol. Microbiol.">
        <title>The Global Catalogue of Microorganisms (GCM) 10K type strain sequencing project: providing services to taxonomists for standard genome sequencing and annotation.</title>
        <authorList>
            <consortium name="The Broad Institute Genomics Platform"/>
            <consortium name="The Broad Institute Genome Sequencing Center for Infectious Disease"/>
            <person name="Wu L."/>
            <person name="Ma J."/>
        </authorList>
    </citation>
    <scope>NUCLEOTIDE SEQUENCE [LARGE SCALE GENOMIC DNA]</scope>
    <source>
        <strain evidence="4">CGMCC 1.15809</strain>
    </source>
</reference>
<evidence type="ECO:0000313" key="4">
    <source>
        <dbReference type="Proteomes" id="UP001596241"/>
    </source>
</evidence>
<dbReference type="Proteomes" id="UP001596241">
    <property type="component" value="Unassembled WGS sequence"/>
</dbReference>
<feature type="domain" description="eCIS core" evidence="2">
    <location>
        <begin position="93"/>
        <end position="164"/>
    </location>
</feature>
<evidence type="ECO:0000256" key="1">
    <source>
        <dbReference type="SAM" id="MobiDB-lite"/>
    </source>
</evidence>
<gene>
    <name evidence="3" type="ORF">ACFP3M_31140</name>
</gene>
<dbReference type="EMBL" id="JBHSPW010000020">
    <property type="protein sequence ID" value="MFC5897268.1"/>
    <property type="molecule type" value="Genomic_DNA"/>
</dbReference>
<dbReference type="InterPro" id="IPR025295">
    <property type="entry name" value="eCIS_core_dom"/>
</dbReference>
<keyword evidence="4" id="KW-1185">Reference proteome</keyword>
<dbReference type="Pfam" id="PF13699">
    <property type="entry name" value="eCIS_core"/>
    <property type="match status" value="1"/>
</dbReference>
<accession>A0ABW1FUN2</accession>
<feature type="region of interest" description="Disordered" evidence="1">
    <location>
        <begin position="190"/>
        <end position="232"/>
    </location>
</feature>
<sequence length="498" mass="51696">MRARDAADRPAPTVSPARPAISRPPVVPERGAGASPRALAALQRTAGNAAVVQMLRADGHGRARDAHRHGPGCGHPAVQRSAVHDVLRTPGTPLDEETRSDMEARLGADFSDVRLHTDPAARSSAAEVGARAFTSGNHIVIGDGGGDRHTLAHELTHVIQQRRGPVAGTDNGHGLSVSDPGDRFERAAEENAHRVLSGPAPAPATREAAAGSGAAGRAAAPVQRKVKATGGQLAKAGRHDFGSALKSAMPVGPGQARCHTVSYETITAGVLDAVNKCLNGEDAVGYLYGLVDAVYPKGEDLLPHQHTLPTAAQLAAVCKSEFKAAKTALGALKKLFPKAGSGSAAQAAQADALANDLIKALNNSPANLRLGDENTNSSIQSGLDLAPARSGAVKTLGPNTLVVDQTQQPMDATTPKSRKLGRSLQVLVIEPDHEQQVWTLLTRTTSKAGRLHLFSSGPLLQSSDQAGMKTSTMSDKNPTPTAIKVPGASPEVYFVFDL</sequence>
<comment type="caution">
    <text evidence="3">The sequence shown here is derived from an EMBL/GenBank/DDBJ whole genome shotgun (WGS) entry which is preliminary data.</text>
</comment>
<dbReference type="RefSeq" id="WP_386461513.1">
    <property type="nucleotide sequence ID" value="NZ_BAAAWG010000019.1"/>
</dbReference>